<dbReference type="OrthoDB" id="5740155at2"/>
<sequence>MSEANAYLLLSLGVIIVIILSYLAYRSVQAVKIKENDQKKMVEQVLADQQQRRDYAQESIRLLTLGAIDQQVGAIEASIRINGLMDFMGYNEEQRRPYQIFNDVALATNHIPVRDDWNELSRKEKSKHERTMSALEKKHQEAISCALKQLKDEGFLADKSTAKQAPMFYAA</sequence>
<keyword evidence="1" id="KW-1133">Transmembrane helix</keyword>
<evidence type="ECO:0000313" key="4">
    <source>
        <dbReference type="Proteomes" id="UP000275394"/>
    </source>
</evidence>
<feature type="transmembrane region" description="Helical" evidence="1">
    <location>
        <begin position="6"/>
        <end position="25"/>
    </location>
</feature>
<reference evidence="3 4" key="1">
    <citation type="submission" date="2018-11" db="EMBL/GenBank/DDBJ databases">
        <title>Genomic Encyclopedia of Type Strains, Phase IV (KMG-IV): sequencing the most valuable type-strain genomes for metagenomic binning, comparative biology and taxonomic classification.</title>
        <authorList>
            <person name="Goeker M."/>
        </authorList>
    </citation>
    <scope>NUCLEOTIDE SEQUENCE [LARGE SCALE GENOMIC DNA]</scope>
    <source>
        <strain evidence="3 4">DSM 100316</strain>
    </source>
</reference>
<dbReference type="InterPro" id="IPR019617">
    <property type="entry name" value="DUF2489"/>
</dbReference>
<dbReference type="Pfam" id="PF10675">
    <property type="entry name" value="DUF2489"/>
    <property type="match status" value="1"/>
</dbReference>
<dbReference type="RefSeq" id="WP_123711219.1">
    <property type="nucleotide sequence ID" value="NZ_RKHR01000003.1"/>
</dbReference>
<accession>A0A3N2DZK5</accession>
<proteinExistence type="predicted"/>
<dbReference type="Proteomes" id="UP000275394">
    <property type="component" value="Unassembled WGS sequence"/>
</dbReference>
<organism evidence="3 4">
    <name type="scientific">Sinobacterium caligoides</name>
    <dbReference type="NCBI Taxonomy" id="933926"/>
    <lineage>
        <taxon>Bacteria</taxon>
        <taxon>Pseudomonadati</taxon>
        <taxon>Pseudomonadota</taxon>
        <taxon>Gammaproteobacteria</taxon>
        <taxon>Cellvibrionales</taxon>
        <taxon>Spongiibacteraceae</taxon>
        <taxon>Sinobacterium</taxon>
    </lineage>
</organism>
<dbReference type="EMBL" id="RKHR01000003">
    <property type="protein sequence ID" value="ROS05301.1"/>
    <property type="molecule type" value="Genomic_DNA"/>
</dbReference>
<evidence type="ECO:0000259" key="2">
    <source>
        <dbReference type="Pfam" id="PF10675"/>
    </source>
</evidence>
<protein>
    <submittedName>
        <fullName evidence="3">Uncharacterized protein DUF2489</fullName>
    </submittedName>
</protein>
<dbReference type="AlphaFoldDB" id="A0A3N2DZK5"/>
<gene>
    <name evidence="3" type="ORF">EDC56_0831</name>
</gene>
<evidence type="ECO:0000256" key="1">
    <source>
        <dbReference type="SAM" id="Phobius"/>
    </source>
</evidence>
<keyword evidence="4" id="KW-1185">Reference proteome</keyword>
<keyword evidence="1" id="KW-0812">Transmembrane</keyword>
<comment type="caution">
    <text evidence="3">The sequence shown here is derived from an EMBL/GenBank/DDBJ whole genome shotgun (WGS) entry which is preliminary data.</text>
</comment>
<name>A0A3N2DZK5_9GAMM</name>
<evidence type="ECO:0000313" key="3">
    <source>
        <dbReference type="EMBL" id="ROS05301.1"/>
    </source>
</evidence>
<feature type="domain" description="DUF2489" evidence="2">
    <location>
        <begin position="22"/>
        <end position="150"/>
    </location>
</feature>
<keyword evidence="1" id="KW-0472">Membrane</keyword>